<dbReference type="SMART" id="SM00906">
    <property type="entry name" value="Fungal_trans"/>
    <property type="match status" value="1"/>
</dbReference>
<keyword evidence="4" id="KW-0812">Transmembrane</keyword>
<dbReference type="Pfam" id="PF04082">
    <property type="entry name" value="Fungal_trans"/>
    <property type="match status" value="1"/>
</dbReference>
<dbReference type="InterPro" id="IPR036864">
    <property type="entry name" value="Zn2-C6_fun-type_DNA-bd_sf"/>
</dbReference>
<reference evidence="6" key="1">
    <citation type="submission" date="2022-07" db="EMBL/GenBank/DDBJ databases">
        <title>Fungi with potential for degradation of polypropylene.</title>
        <authorList>
            <person name="Gostincar C."/>
        </authorList>
    </citation>
    <scope>NUCLEOTIDE SEQUENCE</scope>
    <source>
        <strain evidence="6">EXF-13287</strain>
    </source>
</reference>
<evidence type="ECO:0000256" key="4">
    <source>
        <dbReference type="SAM" id="Phobius"/>
    </source>
</evidence>
<dbReference type="CDD" id="cd00067">
    <property type="entry name" value="GAL4"/>
    <property type="match status" value="1"/>
</dbReference>
<evidence type="ECO:0000313" key="6">
    <source>
        <dbReference type="EMBL" id="KAJ9165344.1"/>
    </source>
</evidence>
<dbReference type="GO" id="GO:0003677">
    <property type="term" value="F:DNA binding"/>
    <property type="evidence" value="ECO:0007669"/>
    <property type="project" value="InterPro"/>
</dbReference>
<keyword evidence="4" id="KW-0472">Membrane</keyword>
<dbReference type="GO" id="GO:0006351">
    <property type="term" value="P:DNA-templated transcription"/>
    <property type="evidence" value="ECO:0007669"/>
    <property type="project" value="InterPro"/>
</dbReference>
<evidence type="ECO:0000256" key="1">
    <source>
        <dbReference type="ARBA" id="ARBA00022723"/>
    </source>
</evidence>
<sequence length="734" mass="81708">MDITAESTAAERETPPAGSPPVVPFPRACENCRARKIKCNRGSPCSHCLLAKIPCIHAEFRPKEKRTRVLITPQYERKIDQFDRKLEAVLKTVEDIKKQLPTPTLQLPNGASPGSRIVSSIVSAPTPPSQIPQGQTSGTLVEGDSSLTAHSVFAKDLLGKFVSNESSPQLRETMDALYDIVDAMKKQPAAREMTYPHARTPDSSGQGHQLPPISKSVHVLNLAKSRKYRGLALAYDCLPMLQFSETCLSVYFSTDYSEADFIIVNMGLRYLFWTYSHEAPPEEREELEEFSRLCSANLETALSALPLHVPATTDMITALILGAYYTMELSKPSLSWILLSKASELCQTLGYHRIGSFKNDTPEDSRYKQFLFWVVYLLDKGLSLRLGRASTIQDYEITVPYPSREGLHSATKSSQCVSAFIRLWIMISQVQGQIYERLYCPEAITQSESVRLSRAQALAERLEEIGQAQGREMEKMNAITRDNFGDELTDFCIVSDEVLRLSLLTLVYRAVPHPAGSPTTFRAECIDAARATLAKHQECMAVIEKGSIGLFSTYMHWTILFAPFVSFIVLFCQVVETKDRADLARLQAFVSSLHSDDLNVSEAVSRLARLFQVLYTIALHHVETRTGNGQQVDQQQSHQTTTIEVDAYLAALGFPHQVMGEVHKHKQSQQQQQQDETGDGCLGGGGGMGDGFGMYETQRAVNPVLWMGNGAQLEEWLYTNDQMIGLLEDGSGIQ</sequence>
<feature type="region of interest" description="Disordered" evidence="3">
    <location>
        <begin position="104"/>
        <end position="140"/>
    </location>
</feature>
<dbReference type="InterPro" id="IPR001138">
    <property type="entry name" value="Zn2Cys6_DnaBD"/>
</dbReference>
<dbReference type="PANTHER" id="PTHR46910">
    <property type="entry name" value="TRANSCRIPTION FACTOR PDR1"/>
    <property type="match status" value="1"/>
</dbReference>
<dbReference type="Proteomes" id="UP001174691">
    <property type="component" value="Unassembled WGS sequence"/>
</dbReference>
<dbReference type="AlphaFoldDB" id="A0AA38S1K3"/>
<proteinExistence type="predicted"/>
<keyword evidence="1" id="KW-0479">Metal-binding</keyword>
<feature type="compositionally biased region" description="Polar residues" evidence="3">
    <location>
        <begin position="131"/>
        <end position="140"/>
    </location>
</feature>
<dbReference type="EMBL" id="JANBVN010000004">
    <property type="protein sequence ID" value="KAJ9165344.1"/>
    <property type="molecule type" value="Genomic_DNA"/>
</dbReference>
<dbReference type="InterPro" id="IPR050987">
    <property type="entry name" value="AtrR-like"/>
</dbReference>
<evidence type="ECO:0000256" key="2">
    <source>
        <dbReference type="ARBA" id="ARBA00023242"/>
    </source>
</evidence>
<evidence type="ECO:0000256" key="3">
    <source>
        <dbReference type="SAM" id="MobiDB-lite"/>
    </source>
</evidence>
<keyword evidence="7" id="KW-1185">Reference proteome</keyword>
<organism evidence="6 7">
    <name type="scientific">Coniochaeta hoffmannii</name>
    <dbReference type="NCBI Taxonomy" id="91930"/>
    <lineage>
        <taxon>Eukaryota</taxon>
        <taxon>Fungi</taxon>
        <taxon>Dikarya</taxon>
        <taxon>Ascomycota</taxon>
        <taxon>Pezizomycotina</taxon>
        <taxon>Sordariomycetes</taxon>
        <taxon>Sordariomycetidae</taxon>
        <taxon>Coniochaetales</taxon>
        <taxon>Coniochaetaceae</taxon>
        <taxon>Coniochaeta</taxon>
    </lineage>
</organism>
<keyword evidence="2" id="KW-0539">Nucleus</keyword>
<feature type="transmembrane region" description="Helical" evidence="4">
    <location>
        <begin position="554"/>
        <end position="575"/>
    </location>
</feature>
<dbReference type="PANTHER" id="PTHR46910:SF5">
    <property type="entry name" value="ZN(II)2CYS6 TRANSCRIPTION FACTOR (EUROFUNG)"/>
    <property type="match status" value="1"/>
</dbReference>
<accession>A0AA38S1K3</accession>
<dbReference type="Gene3D" id="4.10.240.10">
    <property type="entry name" value="Zn(2)-C6 fungal-type DNA-binding domain"/>
    <property type="match status" value="1"/>
</dbReference>
<dbReference type="PROSITE" id="PS00463">
    <property type="entry name" value="ZN2_CY6_FUNGAL_1"/>
    <property type="match status" value="1"/>
</dbReference>
<dbReference type="Pfam" id="PF00172">
    <property type="entry name" value="Zn_clus"/>
    <property type="match status" value="1"/>
</dbReference>
<dbReference type="InterPro" id="IPR007219">
    <property type="entry name" value="XnlR_reg_dom"/>
</dbReference>
<dbReference type="GO" id="GO:0008270">
    <property type="term" value="F:zinc ion binding"/>
    <property type="evidence" value="ECO:0007669"/>
    <property type="project" value="InterPro"/>
</dbReference>
<dbReference type="PROSITE" id="PS50048">
    <property type="entry name" value="ZN2_CY6_FUNGAL_2"/>
    <property type="match status" value="1"/>
</dbReference>
<gene>
    <name evidence="6" type="ORF">NKR19_g518</name>
</gene>
<keyword evidence="4" id="KW-1133">Transmembrane helix</keyword>
<dbReference type="SMART" id="SM00066">
    <property type="entry name" value="GAL4"/>
    <property type="match status" value="1"/>
</dbReference>
<evidence type="ECO:0000259" key="5">
    <source>
        <dbReference type="PROSITE" id="PS50048"/>
    </source>
</evidence>
<protein>
    <submittedName>
        <fullName evidence="6">Fungal specific transcription factor</fullName>
    </submittedName>
</protein>
<comment type="caution">
    <text evidence="6">The sequence shown here is derived from an EMBL/GenBank/DDBJ whole genome shotgun (WGS) entry which is preliminary data.</text>
</comment>
<dbReference type="CDD" id="cd12148">
    <property type="entry name" value="fungal_TF_MHR"/>
    <property type="match status" value="1"/>
</dbReference>
<feature type="region of interest" description="Disordered" evidence="3">
    <location>
        <begin position="1"/>
        <end position="23"/>
    </location>
</feature>
<feature type="region of interest" description="Disordered" evidence="3">
    <location>
        <begin position="662"/>
        <end position="685"/>
    </location>
</feature>
<dbReference type="SUPFAM" id="SSF57701">
    <property type="entry name" value="Zn2/Cys6 DNA-binding domain"/>
    <property type="match status" value="1"/>
</dbReference>
<evidence type="ECO:0000313" key="7">
    <source>
        <dbReference type="Proteomes" id="UP001174691"/>
    </source>
</evidence>
<name>A0AA38S1K3_9PEZI</name>
<feature type="domain" description="Zn(2)-C6 fungal-type" evidence="5">
    <location>
        <begin position="28"/>
        <end position="57"/>
    </location>
</feature>
<dbReference type="GO" id="GO:0000981">
    <property type="term" value="F:DNA-binding transcription factor activity, RNA polymerase II-specific"/>
    <property type="evidence" value="ECO:0007669"/>
    <property type="project" value="InterPro"/>
</dbReference>